<evidence type="ECO:0008006" key="3">
    <source>
        <dbReference type="Google" id="ProtNLM"/>
    </source>
</evidence>
<gene>
    <name evidence="1" type="ORF">NUZ5A_20040</name>
</gene>
<accession>A0A812EYV0</accession>
<proteinExistence type="predicted"/>
<dbReference type="EMBL" id="CAJNAQ010000002">
    <property type="protein sequence ID" value="CAE6485689.1"/>
    <property type="molecule type" value="Genomic_DNA"/>
</dbReference>
<evidence type="ECO:0000313" key="1">
    <source>
        <dbReference type="EMBL" id="CAE6485689.1"/>
    </source>
</evidence>
<organism evidence="1 2">
    <name type="scientific">Candidatus Nitrosotenuis uzonensis</name>
    <dbReference type="NCBI Taxonomy" id="1407055"/>
    <lineage>
        <taxon>Archaea</taxon>
        <taxon>Nitrososphaerota</taxon>
        <taxon>Candidatus Nitrosotenuis</taxon>
    </lineage>
</organism>
<sequence>MRKRKAISPAIVTLLLMAVAISGGIAVWQSMNSQAQTISKISKLDIVDVSLAKLQVGGKAFFSVTLKNSGTVDFDAIEAGFWDDTNKYVSFIKNSANLLPGVQWAENDVIDANITPNQKYTIKVIGTTSDGSTFSMAKTVFAMG</sequence>
<comment type="caution">
    <text evidence="1">The sequence shown here is derived from an EMBL/GenBank/DDBJ whole genome shotgun (WGS) entry which is preliminary data.</text>
</comment>
<protein>
    <recommendedName>
        <fullName evidence="3">Type IV pilin</fullName>
    </recommendedName>
</protein>
<evidence type="ECO:0000313" key="2">
    <source>
        <dbReference type="Proteomes" id="UP000655759"/>
    </source>
</evidence>
<dbReference type="RefSeq" id="WP_205097574.1">
    <property type="nucleotide sequence ID" value="NZ_CAJNAQ010000002.1"/>
</dbReference>
<dbReference type="Proteomes" id="UP000655759">
    <property type="component" value="Unassembled WGS sequence"/>
</dbReference>
<reference evidence="1" key="1">
    <citation type="submission" date="2021-02" db="EMBL/GenBank/DDBJ databases">
        <authorList>
            <person name="Han P."/>
        </authorList>
    </citation>
    <scope>NUCLEOTIDE SEQUENCE</scope>
    <source>
        <strain evidence="1">Candidatus Nitrosotenuis uzonensis 5A</strain>
    </source>
</reference>
<name>A0A812EYV0_9ARCH</name>
<dbReference type="AlphaFoldDB" id="A0A812EYV0"/>